<dbReference type="EMBL" id="MTHB01000045">
    <property type="protein sequence ID" value="OXC79279.1"/>
    <property type="molecule type" value="Genomic_DNA"/>
</dbReference>
<accession>A0A226X835</accession>
<sequence length="62" mass="7133">MAFRLTLEKTTDVPTVRQPKAWYSGERLPRARRMAHVITDKSEGRMQTGIRADDAEARHIPI</sequence>
<comment type="caution">
    <text evidence="2">The sequence shown here is derived from an EMBL/GenBank/DDBJ whole genome shotgun (WGS) entry which is preliminary data.</text>
</comment>
<feature type="compositionally biased region" description="Basic and acidic residues" evidence="1">
    <location>
        <begin position="51"/>
        <end position="62"/>
    </location>
</feature>
<evidence type="ECO:0000313" key="3">
    <source>
        <dbReference type="Proteomes" id="UP000214720"/>
    </source>
</evidence>
<evidence type="ECO:0000313" key="2">
    <source>
        <dbReference type="EMBL" id="OXC79279.1"/>
    </source>
</evidence>
<protein>
    <submittedName>
        <fullName evidence="2">Uncharacterized protein</fullName>
    </submittedName>
</protein>
<dbReference type="AlphaFoldDB" id="A0A226X835"/>
<proteinExistence type="predicted"/>
<reference evidence="3" key="1">
    <citation type="submission" date="2017-01" db="EMBL/GenBank/DDBJ databases">
        <title>Genome Analysis of Deinococcus marmoris KOPRI26562.</title>
        <authorList>
            <person name="Kim J.H."/>
            <person name="Oh H.-M."/>
        </authorList>
    </citation>
    <scope>NUCLEOTIDE SEQUENCE [LARGE SCALE GENOMIC DNA]</scope>
    <source>
        <strain evidence="3">PAMC 26633</strain>
    </source>
</reference>
<name>A0A226X835_CABSO</name>
<evidence type="ECO:0000256" key="1">
    <source>
        <dbReference type="SAM" id="MobiDB-lite"/>
    </source>
</evidence>
<dbReference type="Proteomes" id="UP000214720">
    <property type="component" value="Unassembled WGS sequence"/>
</dbReference>
<gene>
    <name evidence="2" type="ORF">BSU04_07665</name>
</gene>
<feature type="region of interest" description="Disordered" evidence="1">
    <location>
        <begin position="38"/>
        <end position="62"/>
    </location>
</feature>
<organism evidence="2 3">
    <name type="scientific">Caballeronia sordidicola</name>
    <name type="common">Burkholderia sordidicola</name>
    <dbReference type="NCBI Taxonomy" id="196367"/>
    <lineage>
        <taxon>Bacteria</taxon>
        <taxon>Pseudomonadati</taxon>
        <taxon>Pseudomonadota</taxon>
        <taxon>Betaproteobacteria</taxon>
        <taxon>Burkholderiales</taxon>
        <taxon>Burkholderiaceae</taxon>
        <taxon>Caballeronia</taxon>
    </lineage>
</organism>